<dbReference type="Proteomes" id="UP000518752">
    <property type="component" value="Unassembled WGS sequence"/>
</dbReference>
<evidence type="ECO:0000313" key="2">
    <source>
        <dbReference type="EMBL" id="KAF5393809.1"/>
    </source>
</evidence>
<gene>
    <name evidence="2" type="ORF">D9757_000014</name>
</gene>
<name>A0A8H5I244_9AGAR</name>
<evidence type="ECO:0008006" key="4">
    <source>
        <dbReference type="Google" id="ProtNLM"/>
    </source>
</evidence>
<accession>A0A8H5I244</accession>
<dbReference type="AlphaFoldDB" id="A0A8H5I244"/>
<comment type="caution">
    <text evidence="2">The sequence shown here is derived from an EMBL/GenBank/DDBJ whole genome shotgun (WGS) entry which is preliminary data.</text>
</comment>
<reference evidence="2 3" key="1">
    <citation type="journal article" date="2020" name="ISME J.">
        <title>Uncovering the hidden diversity of litter-decomposition mechanisms in mushroom-forming fungi.</title>
        <authorList>
            <person name="Floudas D."/>
            <person name="Bentzer J."/>
            <person name="Ahren D."/>
            <person name="Johansson T."/>
            <person name="Persson P."/>
            <person name="Tunlid A."/>
        </authorList>
    </citation>
    <scope>NUCLEOTIDE SEQUENCE [LARGE SCALE GENOMIC DNA]</scope>
    <source>
        <strain evidence="2 3">CBS 406.79</strain>
    </source>
</reference>
<proteinExistence type="predicted"/>
<dbReference type="OrthoDB" id="5967843at2759"/>
<dbReference type="EMBL" id="JAACJN010000001">
    <property type="protein sequence ID" value="KAF5393809.1"/>
    <property type="molecule type" value="Genomic_DNA"/>
</dbReference>
<protein>
    <recommendedName>
        <fullName evidence="4">NACHT domain-containing protein</fullName>
    </recommendedName>
</protein>
<evidence type="ECO:0000256" key="1">
    <source>
        <dbReference type="SAM" id="MobiDB-lite"/>
    </source>
</evidence>
<organism evidence="2 3">
    <name type="scientific">Collybiopsis confluens</name>
    <dbReference type="NCBI Taxonomy" id="2823264"/>
    <lineage>
        <taxon>Eukaryota</taxon>
        <taxon>Fungi</taxon>
        <taxon>Dikarya</taxon>
        <taxon>Basidiomycota</taxon>
        <taxon>Agaricomycotina</taxon>
        <taxon>Agaricomycetes</taxon>
        <taxon>Agaricomycetidae</taxon>
        <taxon>Agaricales</taxon>
        <taxon>Marasmiineae</taxon>
        <taxon>Omphalotaceae</taxon>
        <taxon>Collybiopsis</taxon>
    </lineage>
</organism>
<feature type="region of interest" description="Disordered" evidence="1">
    <location>
        <begin position="1"/>
        <end position="27"/>
    </location>
</feature>
<keyword evidence="3" id="KW-1185">Reference proteome</keyword>
<evidence type="ECO:0000313" key="3">
    <source>
        <dbReference type="Proteomes" id="UP000518752"/>
    </source>
</evidence>
<sequence length="228" mass="25552">MPFLLQSEPGDKSSQSAPDGDLSKYQGMRPIVRLDEEQASLPSLRPLPNAAQRMVPWSGASSSGAVILRVIIPASYSPSQLAISMPELRPVINSVVLDDTSILTLSMESQFDRLIIQPCLKAQLEKEEQSLSLERHAHSNLFLMASCKVLIIDGLDECLNAHDQVRILSVTGYAMQRRLLPFRLLISSRSEPRIKEAFQRPHFEHTCLWTGLDDNLQASRDIRIFFGK</sequence>